<proteinExistence type="predicted"/>
<protein>
    <submittedName>
        <fullName evidence="4">HTH-type transcriptional activator Btr</fullName>
    </submittedName>
</protein>
<sequence>MINSEQDERYRKNMKRERLLKNISVQIEKGSHIIGVATGTGMTAKYVEKGGADFILMLNSGRFRQMGRSSLAGFLPFCNSNDMVMDFASKEIIPLVKDMPIIFGFNATDPTKNMENYIDKIKSMGFSGINNYPTVGLIDNQFSEALEEDGCNYLTEVEAIRIAHRKNMFTVAFVFNEIQAEQMINAGADVICVHLGLTGGGLLGAKKVFSLEAAKVKAAKIFNKCNELKPSVIKLIYGGPVKTPIDVQYMYSNNEDLMGYVGGSAFERIPSEKSITNITKAFKSSAKLNEDDLMVKMLDGITKHYNYVEFVKEYVVQNYMNDISFLDLAKVAHVSRGYLSSLFKKEVGCSFPEYLVKFRINKAAEIIIKKNIQLSHLAALVGYKDYAQFSKMFKKYKGCSPKQYKLKKYDISTKT</sequence>
<keyword evidence="7" id="KW-1185">Reference proteome</keyword>
<dbReference type="InterPro" id="IPR009057">
    <property type="entry name" value="Homeodomain-like_sf"/>
</dbReference>
<dbReference type="Pfam" id="PF09370">
    <property type="entry name" value="PEP_hydrolase"/>
    <property type="match status" value="1"/>
</dbReference>
<evidence type="ECO:0000313" key="6">
    <source>
        <dbReference type="Proteomes" id="UP000077384"/>
    </source>
</evidence>
<evidence type="ECO:0000256" key="1">
    <source>
        <dbReference type="ARBA" id="ARBA00023015"/>
    </source>
</evidence>
<dbReference type="Proteomes" id="UP000077384">
    <property type="component" value="Unassembled WGS sequence"/>
</dbReference>
<dbReference type="PROSITE" id="PS01124">
    <property type="entry name" value="HTH_ARAC_FAMILY_2"/>
    <property type="match status" value="1"/>
</dbReference>
<keyword evidence="2" id="KW-0804">Transcription</keyword>
<dbReference type="InterPro" id="IPR051353">
    <property type="entry name" value="Tobamovirus_resist_UPF0261"/>
</dbReference>
<accession>A0A166RUY5</accession>
<dbReference type="InterPro" id="IPR013785">
    <property type="entry name" value="Aldolase_TIM"/>
</dbReference>
<dbReference type="InterPro" id="IPR018060">
    <property type="entry name" value="HTH_AraC"/>
</dbReference>
<dbReference type="GO" id="GO:0003824">
    <property type="term" value="F:catalytic activity"/>
    <property type="evidence" value="ECO:0007669"/>
    <property type="project" value="InterPro"/>
</dbReference>
<dbReference type="Gene3D" id="3.20.20.70">
    <property type="entry name" value="Aldolase class I"/>
    <property type="match status" value="1"/>
</dbReference>
<dbReference type="AlphaFoldDB" id="A0A166RUY5"/>
<reference evidence="4 6" key="1">
    <citation type="journal article" date="2015" name="Biotechnol. Bioeng.">
        <title>Genome sequence and phenotypic characterization of Caulobacter segnis.</title>
        <authorList>
            <person name="Patel S."/>
            <person name="Fletcher B."/>
            <person name="Scott D.C."/>
            <person name="Ely B."/>
        </authorList>
    </citation>
    <scope>NUCLEOTIDE SEQUENCE [LARGE SCALE GENOMIC DNA]</scope>
    <source>
        <strain evidence="4 6">PS02</strain>
    </source>
</reference>
<dbReference type="SUPFAM" id="SSF46689">
    <property type="entry name" value="Homeodomain-like"/>
    <property type="match status" value="2"/>
</dbReference>
<comment type="caution">
    <text evidence="4">The sequence shown here is derived from an EMBL/GenBank/DDBJ whole genome shotgun (WGS) entry which is preliminary data.</text>
</comment>
<dbReference type="PANTHER" id="PTHR31862">
    <property type="entry name" value="UPF0261 DOMAIN PROTEIN (AFU_ORTHOLOGUE AFUA_1G10120)"/>
    <property type="match status" value="1"/>
</dbReference>
<gene>
    <name evidence="4" type="primary">btr_3</name>
    <name evidence="5" type="synonym">btr_4</name>
    <name evidence="5" type="ORF">CLCOS_39150</name>
    <name evidence="4" type="ORF">WX73_01814</name>
</gene>
<dbReference type="GO" id="GO:0003700">
    <property type="term" value="F:DNA-binding transcription factor activity"/>
    <property type="evidence" value="ECO:0007669"/>
    <property type="project" value="InterPro"/>
</dbReference>
<keyword evidence="1" id="KW-0805">Transcription regulation</keyword>
<reference evidence="5 7" key="2">
    <citation type="journal article" date="2016" name="Front. Microbiol.">
        <title>Industrial Acetogenic Biocatalysts: A Comparative Metabolic and Genomic Analysis.</title>
        <authorList>
            <person name="Bengelsdorf F."/>
            <person name="Poehlein A."/>
            <person name="Sonja S."/>
            <person name="Erz C."/>
            <person name="Hummel T."/>
            <person name="Hoffmeister S."/>
            <person name="Daniel R."/>
            <person name="Durre P."/>
        </authorList>
    </citation>
    <scope>NUCLEOTIDE SEQUENCE [LARGE SCALE GENOMIC DNA]</scope>
    <source>
        <strain evidence="5 7">PTA-10522</strain>
    </source>
</reference>
<dbReference type="PANTHER" id="PTHR31862:SF1">
    <property type="entry name" value="UPF0261 DOMAIN PROTEIN (AFU_ORTHOLOGUE AFUA_1G10120)"/>
    <property type="match status" value="1"/>
</dbReference>
<evidence type="ECO:0000313" key="5">
    <source>
        <dbReference type="EMBL" id="OBR90550.1"/>
    </source>
</evidence>
<name>A0A166RUY5_9CLOT</name>
<dbReference type="Pfam" id="PF12833">
    <property type="entry name" value="HTH_18"/>
    <property type="match status" value="1"/>
</dbReference>
<dbReference type="InterPro" id="IPR015813">
    <property type="entry name" value="Pyrv/PenolPyrv_kinase-like_dom"/>
</dbReference>
<dbReference type="GO" id="GO:0043565">
    <property type="term" value="F:sequence-specific DNA binding"/>
    <property type="evidence" value="ECO:0007669"/>
    <property type="project" value="InterPro"/>
</dbReference>
<dbReference type="Proteomes" id="UP000093694">
    <property type="component" value="Unassembled WGS sequence"/>
</dbReference>
<dbReference type="PATRIC" id="fig|1705578.3.peg.2063"/>
<evidence type="ECO:0000259" key="3">
    <source>
        <dbReference type="PROSITE" id="PS01124"/>
    </source>
</evidence>
<dbReference type="EMBL" id="LROR01000089">
    <property type="protein sequence ID" value="OBR90550.1"/>
    <property type="molecule type" value="Genomic_DNA"/>
</dbReference>
<organism evidence="4 6">
    <name type="scientific">Clostridium coskatii</name>
    <dbReference type="NCBI Taxonomy" id="1705578"/>
    <lineage>
        <taxon>Bacteria</taxon>
        <taxon>Bacillati</taxon>
        <taxon>Bacillota</taxon>
        <taxon>Clostridia</taxon>
        <taxon>Eubacteriales</taxon>
        <taxon>Clostridiaceae</taxon>
        <taxon>Clostridium</taxon>
    </lineage>
</organism>
<evidence type="ECO:0000256" key="2">
    <source>
        <dbReference type="ARBA" id="ARBA00023163"/>
    </source>
</evidence>
<dbReference type="InterPro" id="IPR009215">
    <property type="entry name" value="TIM-br_IGPS-like"/>
</dbReference>
<evidence type="ECO:0000313" key="4">
    <source>
        <dbReference type="EMBL" id="OAA91123.1"/>
    </source>
</evidence>
<dbReference type="EMBL" id="LITQ01000027">
    <property type="protein sequence ID" value="OAA91123.1"/>
    <property type="molecule type" value="Genomic_DNA"/>
</dbReference>
<dbReference type="SUPFAM" id="SSF51621">
    <property type="entry name" value="Phosphoenolpyruvate/pyruvate domain"/>
    <property type="match status" value="1"/>
</dbReference>
<evidence type="ECO:0000313" key="7">
    <source>
        <dbReference type="Proteomes" id="UP000093694"/>
    </source>
</evidence>
<dbReference type="SMART" id="SM00342">
    <property type="entry name" value="HTH_ARAC"/>
    <property type="match status" value="1"/>
</dbReference>
<feature type="domain" description="HTH araC/xylS-type" evidence="3">
    <location>
        <begin position="309"/>
        <end position="407"/>
    </location>
</feature>
<dbReference type="Gene3D" id="1.10.10.60">
    <property type="entry name" value="Homeodomain-like"/>
    <property type="match status" value="2"/>
</dbReference>